<feature type="region of interest" description="Disordered" evidence="1">
    <location>
        <begin position="99"/>
        <end position="271"/>
    </location>
</feature>
<organism evidence="2 3">
    <name type="scientific">Armillaria tabescens</name>
    <name type="common">Ringless honey mushroom</name>
    <name type="synonym">Agaricus tabescens</name>
    <dbReference type="NCBI Taxonomy" id="1929756"/>
    <lineage>
        <taxon>Eukaryota</taxon>
        <taxon>Fungi</taxon>
        <taxon>Dikarya</taxon>
        <taxon>Basidiomycota</taxon>
        <taxon>Agaricomycotina</taxon>
        <taxon>Agaricomycetes</taxon>
        <taxon>Agaricomycetidae</taxon>
        <taxon>Agaricales</taxon>
        <taxon>Marasmiineae</taxon>
        <taxon>Physalacriaceae</taxon>
        <taxon>Desarmillaria</taxon>
    </lineage>
</organism>
<reference evidence="2" key="1">
    <citation type="submission" date="2023-06" db="EMBL/GenBank/DDBJ databases">
        <authorList>
            <consortium name="Lawrence Berkeley National Laboratory"/>
            <person name="Ahrendt S."/>
            <person name="Sahu N."/>
            <person name="Indic B."/>
            <person name="Wong-Bajracharya J."/>
            <person name="Merenyi Z."/>
            <person name="Ke H.-M."/>
            <person name="Monk M."/>
            <person name="Kocsube S."/>
            <person name="Drula E."/>
            <person name="Lipzen A."/>
            <person name="Balint B."/>
            <person name="Henrissat B."/>
            <person name="Andreopoulos B."/>
            <person name="Martin F.M."/>
            <person name="Harder C.B."/>
            <person name="Rigling D."/>
            <person name="Ford K.L."/>
            <person name="Foster G.D."/>
            <person name="Pangilinan J."/>
            <person name="Papanicolaou A."/>
            <person name="Barry K."/>
            <person name="LaButti K."/>
            <person name="Viragh M."/>
            <person name="Koriabine M."/>
            <person name="Yan M."/>
            <person name="Riley R."/>
            <person name="Champramary S."/>
            <person name="Plett K.L."/>
            <person name="Tsai I.J."/>
            <person name="Slot J."/>
            <person name="Sipos G."/>
            <person name="Plett J."/>
            <person name="Nagy L.G."/>
            <person name="Grigoriev I.V."/>
        </authorList>
    </citation>
    <scope>NUCLEOTIDE SEQUENCE</scope>
    <source>
        <strain evidence="2">CCBAS 213</strain>
    </source>
</reference>
<evidence type="ECO:0000313" key="2">
    <source>
        <dbReference type="EMBL" id="KAK0469087.1"/>
    </source>
</evidence>
<accession>A0AA39NNU2</accession>
<comment type="caution">
    <text evidence="2">The sequence shown here is derived from an EMBL/GenBank/DDBJ whole genome shotgun (WGS) entry which is preliminary data.</text>
</comment>
<dbReference type="Proteomes" id="UP001175211">
    <property type="component" value="Unassembled WGS sequence"/>
</dbReference>
<sequence length="271" mass="30538">MDSKMLRAHSRDGRGSLVYSRYDNTSRSVNVRETRETVERVDFVDAGGRVRYSRGTREQVVTDYRATTNSGSYKHYTRNMGWRGSQADGVRAREYAPTGYLEQELGSRNNSSDEENSYERYGSDEDVESGRNDSPTNYYGEDDYEDGTAYQRETSPEYEYHPPSDNAAQEFEDHSYGLDQEEPPFPGDNSEYYEEYEGTPELDGGYGYESYSPPASPELHSDHEYGIYSPPASPEGSRESDDGYEDESYSSPASSEPYSDPEVGPGNVLSG</sequence>
<feature type="compositionally biased region" description="Acidic residues" evidence="1">
    <location>
        <begin position="191"/>
        <end position="200"/>
    </location>
</feature>
<dbReference type="RefSeq" id="XP_060338880.1">
    <property type="nucleotide sequence ID" value="XM_060483423.1"/>
</dbReference>
<dbReference type="EMBL" id="JAUEPS010000001">
    <property type="protein sequence ID" value="KAK0469087.1"/>
    <property type="molecule type" value="Genomic_DNA"/>
</dbReference>
<feature type="compositionally biased region" description="Low complexity" evidence="1">
    <location>
        <begin position="249"/>
        <end position="262"/>
    </location>
</feature>
<keyword evidence="3" id="KW-1185">Reference proteome</keyword>
<evidence type="ECO:0000256" key="1">
    <source>
        <dbReference type="SAM" id="MobiDB-lite"/>
    </source>
</evidence>
<evidence type="ECO:0000313" key="3">
    <source>
        <dbReference type="Proteomes" id="UP001175211"/>
    </source>
</evidence>
<protein>
    <submittedName>
        <fullName evidence="2">Uncharacterized protein</fullName>
    </submittedName>
</protein>
<gene>
    <name evidence="2" type="ORF">EV420DRAFT_7766</name>
</gene>
<dbReference type="AlphaFoldDB" id="A0AA39NNU2"/>
<dbReference type="GeneID" id="85366971"/>
<name>A0AA39NNU2_ARMTA</name>
<feature type="compositionally biased region" description="Basic and acidic residues" evidence="1">
    <location>
        <begin position="117"/>
        <end position="131"/>
    </location>
</feature>
<proteinExistence type="predicted"/>